<evidence type="ECO:0000313" key="1">
    <source>
        <dbReference type="EMBL" id="CAH1112159.1"/>
    </source>
</evidence>
<dbReference type="AlphaFoldDB" id="A0A9P0GFY9"/>
<dbReference type="EMBL" id="OV651818">
    <property type="protein sequence ID" value="CAH1112159.1"/>
    <property type="molecule type" value="Genomic_DNA"/>
</dbReference>
<protein>
    <submittedName>
        <fullName evidence="1">Uncharacterized protein</fullName>
    </submittedName>
</protein>
<name>A0A9P0GFY9_9CUCU</name>
<sequence>MFVNTHSSLTTAKKVGEILRIPTIEEKSGKHRFCCIAQTGEMGFSRYVVLPGPNRAQTPSIVASVKALRPELINEAKLRTMHLVFELEERNASSLLRNANELPPGPASPSVWSSGNIPTIYNSPSLDNYLLDLDNFQSNNSNFYIC</sequence>
<gene>
    <name evidence="1" type="ORF">PSYICH_LOCUS12208</name>
</gene>
<dbReference type="OrthoDB" id="8240027at2759"/>
<reference evidence="1" key="1">
    <citation type="submission" date="2022-01" db="EMBL/GenBank/DDBJ databases">
        <authorList>
            <person name="King R."/>
        </authorList>
    </citation>
    <scope>NUCLEOTIDE SEQUENCE</scope>
</reference>
<keyword evidence="2" id="KW-1185">Reference proteome</keyword>
<accession>A0A9P0GFY9</accession>
<evidence type="ECO:0000313" key="2">
    <source>
        <dbReference type="Proteomes" id="UP001153636"/>
    </source>
</evidence>
<proteinExistence type="predicted"/>
<organism evidence="1 2">
    <name type="scientific">Psylliodes chrysocephalus</name>
    <dbReference type="NCBI Taxonomy" id="3402493"/>
    <lineage>
        <taxon>Eukaryota</taxon>
        <taxon>Metazoa</taxon>
        <taxon>Ecdysozoa</taxon>
        <taxon>Arthropoda</taxon>
        <taxon>Hexapoda</taxon>
        <taxon>Insecta</taxon>
        <taxon>Pterygota</taxon>
        <taxon>Neoptera</taxon>
        <taxon>Endopterygota</taxon>
        <taxon>Coleoptera</taxon>
        <taxon>Polyphaga</taxon>
        <taxon>Cucujiformia</taxon>
        <taxon>Chrysomeloidea</taxon>
        <taxon>Chrysomelidae</taxon>
        <taxon>Galerucinae</taxon>
        <taxon>Alticini</taxon>
        <taxon>Psylliodes</taxon>
    </lineage>
</organism>
<dbReference type="Proteomes" id="UP001153636">
    <property type="component" value="Chromosome 6"/>
</dbReference>